<dbReference type="HOGENOM" id="CLU_540541_0_0_6"/>
<evidence type="ECO:0000313" key="5">
    <source>
        <dbReference type="Proteomes" id="UP000009102"/>
    </source>
</evidence>
<keyword evidence="5" id="KW-1185">Reference proteome</keyword>
<keyword evidence="4" id="KW-0282">Flagellum</keyword>
<accession>D0KXX2</accession>
<dbReference type="AlphaFoldDB" id="D0KXX2"/>
<dbReference type="STRING" id="555778.Hneap_0438"/>
<dbReference type="Pfam" id="PF02120">
    <property type="entry name" value="Flg_hook"/>
    <property type="match status" value="1"/>
</dbReference>
<proteinExistence type="predicted"/>
<keyword evidence="4" id="KW-0966">Cell projection</keyword>
<feature type="compositionally biased region" description="Low complexity" evidence="2">
    <location>
        <begin position="448"/>
        <end position="459"/>
    </location>
</feature>
<organism evidence="4 5">
    <name type="scientific">Halothiobacillus neapolitanus (strain ATCC 23641 / DSM 15147 / CIP 104769 / NCIMB 8539 / c2)</name>
    <name type="common">Thiobacillus neapolitanus</name>
    <dbReference type="NCBI Taxonomy" id="555778"/>
    <lineage>
        <taxon>Bacteria</taxon>
        <taxon>Pseudomonadati</taxon>
        <taxon>Pseudomonadota</taxon>
        <taxon>Gammaproteobacteria</taxon>
        <taxon>Chromatiales</taxon>
        <taxon>Halothiobacillaceae</taxon>
        <taxon>Halothiobacillus</taxon>
    </lineage>
</organism>
<dbReference type="EMBL" id="CP001801">
    <property type="protein sequence ID" value="ACX95295.1"/>
    <property type="molecule type" value="Genomic_DNA"/>
</dbReference>
<dbReference type="Proteomes" id="UP000009102">
    <property type="component" value="Chromosome"/>
</dbReference>
<keyword evidence="4" id="KW-0969">Cilium</keyword>
<dbReference type="PANTHER" id="PTHR37533:SF2">
    <property type="entry name" value="FLAGELLAR HOOK-LENGTH CONTROL PROTEIN"/>
    <property type="match status" value="1"/>
</dbReference>
<keyword evidence="1" id="KW-0175">Coiled coil</keyword>
<feature type="coiled-coil region" evidence="1">
    <location>
        <begin position="97"/>
        <end position="142"/>
    </location>
</feature>
<feature type="compositionally biased region" description="Polar residues" evidence="2">
    <location>
        <begin position="250"/>
        <end position="262"/>
    </location>
</feature>
<evidence type="ECO:0000256" key="2">
    <source>
        <dbReference type="SAM" id="MobiDB-lite"/>
    </source>
</evidence>
<dbReference type="Gene3D" id="3.30.750.140">
    <property type="match status" value="1"/>
</dbReference>
<dbReference type="OrthoDB" id="1792985at2"/>
<dbReference type="InterPro" id="IPR021136">
    <property type="entry name" value="Flagellar_hook_control-like_C"/>
</dbReference>
<feature type="region of interest" description="Disordered" evidence="2">
    <location>
        <begin position="436"/>
        <end position="504"/>
    </location>
</feature>
<evidence type="ECO:0000256" key="1">
    <source>
        <dbReference type="SAM" id="Coils"/>
    </source>
</evidence>
<reference evidence="4 5" key="1">
    <citation type="submission" date="2009-10" db="EMBL/GenBank/DDBJ databases">
        <title>Complete sequence of Halothiobacillus neapolitanus c2.</title>
        <authorList>
            <consortium name="US DOE Joint Genome Institute"/>
            <person name="Lucas S."/>
            <person name="Copeland A."/>
            <person name="Lapidus A."/>
            <person name="Glavina del Rio T."/>
            <person name="Tice H."/>
            <person name="Bruce D."/>
            <person name="Goodwin L."/>
            <person name="Pitluck S."/>
            <person name="Davenport K."/>
            <person name="Brettin T."/>
            <person name="Detter J.C."/>
            <person name="Han C."/>
            <person name="Tapia R."/>
            <person name="Larimer F."/>
            <person name="Land M."/>
            <person name="Hauser L."/>
            <person name="Kyrpides N."/>
            <person name="Mikhailova N."/>
            <person name="Kerfeld C."/>
            <person name="Cannon G."/>
            <person name="Heinhort S."/>
        </authorList>
    </citation>
    <scope>NUCLEOTIDE SEQUENCE [LARGE SCALE GENOMIC DNA]</scope>
    <source>
        <strain evidence="5">ATCC 23641 / c2</strain>
    </source>
</reference>
<dbReference type="CDD" id="cd17470">
    <property type="entry name" value="T3SS_Flik_C"/>
    <property type="match status" value="1"/>
</dbReference>
<dbReference type="eggNOG" id="COG3144">
    <property type="taxonomic scope" value="Bacteria"/>
</dbReference>
<evidence type="ECO:0000259" key="3">
    <source>
        <dbReference type="Pfam" id="PF02120"/>
    </source>
</evidence>
<dbReference type="KEGG" id="hna:Hneap_0438"/>
<dbReference type="RefSeq" id="WP_012823331.1">
    <property type="nucleotide sequence ID" value="NC_013422.1"/>
</dbReference>
<feature type="compositionally biased region" description="Polar residues" evidence="2">
    <location>
        <begin position="486"/>
        <end position="495"/>
    </location>
</feature>
<dbReference type="PANTHER" id="PTHR37533">
    <property type="entry name" value="FLAGELLAR HOOK-LENGTH CONTROL PROTEIN"/>
    <property type="match status" value="1"/>
</dbReference>
<sequence>MAQLNSPALSALNAAIGGRSDPASGNAANAPGEQKGFAEMMAGAIQNQSKNAQGQGVAGRSQVAADSKAAIINQAVGSGAGQSDVQTVDQSSAQQMRLTLQQQITSLQEKIQALSTQNPPLSDKAQAALGKLMQQLASLKSQLEKGVGSTALDASGLSKWMAQLDKVQALLQQGDVNAASWTGQLQAMVQHLAQTIQQTHVAVGRAGQSVEDMRSSHSVGGRDGQQAGAIKEPSAANAQAMDSSKKDNHTVNNQGQFQNNPIVSGAGNTAAVISGQMQSLSGAIDSALAAQTVNAASTLSSLSKGAPKADLVMQLVDPPGDNAPGAFNLSASGFGAAANTNPIVALPGALALNQPRLAADLGQNIQFMVGKNISRATLDVNPAHLGPMKITIDQQNNQTNIQIMASHHLAKDMLDQNMPRLREWLQEAGLGNAQITVTSSGQDGSGNQGMNQGGEQNFGASNGRHGASTNDSLAHAAQPDVMHSGVSGNQAQTVNGRLRLDTFA</sequence>
<gene>
    <name evidence="4" type="ordered locus">Hneap_0438</name>
</gene>
<evidence type="ECO:0000313" key="4">
    <source>
        <dbReference type="EMBL" id="ACX95295.1"/>
    </source>
</evidence>
<feature type="domain" description="Flagellar hook-length control protein-like C-terminal" evidence="3">
    <location>
        <begin position="363"/>
        <end position="444"/>
    </location>
</feature>
<protein>
    <submittedName>
        <fullName evidence="4">Flagellar hook-length control protein</fullName>
    </submittedName>
</protein>
<dbReference type="InterPro" id="IPR052563">
    <property type="entry name" value="FliK"/>
</dbReference>
<feature type="region of interest" description="Disordered" evidence="2">
    <location>
        <begin position="207"/>
        <end position="262"/>
    </location>
</feature>
<name>D0KXX2_HALNC</name>
<dbReference type="InterPro" id="IPR038610">
    <property type="entry name" value="FliK-like_C_sf"/>
</dbReference>